<accession>A0ABR1JCI6</accession>
<gene>
    <name evidence="2" type="ORF">VKT23_011325</name>
</gene>
<dbReference type="PANTHER" id="PTHR32208">
    <property type="entry name" value="SECRETED PROTEIN-RELATED"/>
    <property type="match status" value="1"/>
</dbReference>
<comment type="caution">
    <text evidence="2">The sequence shown here is derived from an EMBL/GenBank/DDBJ whole genome shotgun (WGS) entry which is preliminary data.</text>
</comment>
<dbReference type="InterPro" id="IPR037293">
    <property type="entry name" value="Gal_Oxidase_central_sf"/>
</dbReference>
<dbReference type="Proteomes" id="UP001498398">
    <property type="component" value="Unassembled WGS sequence"/>
</dbReference>
<sequence length="103" mass="10852">MVLTDAGIAAGWKVETMPQARVMPELILLPDGRILIINGAQIGDHVGSSNADHPAFSPVLYDPNAAAGNRFSATRISSTIAQIYHSTASLTPNGSIIIGEHNF</sequence>
<dbReference type="SUPFAM" id="SSF50965">
    <property type="entry name" value="Galactose oxidase, central domain"/>
    <property type="match status" value="1"/>
</dbReference>
<organism evidence="2 3">
    <name type="scientific">Marasmiellus scandens</name>
    <dbReference type="NCBI Taxonomy" id="2682957"/>
    <lineage>
        <taxon>Eukaryota</taxon>
        <taxon>Fungi</taxon>
        <taxon>Dikarya</taxon>
        <taxon>Basidiomycota</taxon>
        <taxon>Agaricomycotina</taxon>
        <taxon>Agaricomycetes</taxon>
        <taxon>Agaricomycetidae</taxon>
        <taxon>Agaricales</taxon>
        <taxon>Marasmiineae</taxon>
        <taxon>Omphalotaceae</taxon>
        <taxon>Marasmiellus</taxon>
    </lineage>
</organism>
<reference evidence="2 3" key="1">
    <citation type="submission" date="2024-01" db="EMBL/GenBank/DDBJ databases">
        <title>A draft genome for the cacao thread blight pathogen Marasmiellus scandens.</title>
        <authorList>
            <person name="Baruah I.K."/>
            <person name="Leung J."/>
            <person name="Bukari Y."/>
            <person name="Amoako-Attah I."/>
            <person name="Meinhardt L.W."/>
            <person name="Bailey B.A."/>
            <person name="Cohen S.P."/>
        </authorList>
    </citation>
    <scope>NUCLEOTIDE SEQUENCE [LARGE SCALE GENOMIC DNA]</scope>
    <source>
        <strain evidence="2 3">GH-19</strain>
    </source>
</reference>
<dbReference type="InterPro" id="IPR009880">
    <property type="entry name" value="Glyoxal_oxidase_N"/>
</dbReference>
<dbReference type="PANTHER" id="PTHR32208:SF21">
    <property type="entry name" value="LOW QUALITY PROTEIN: ALDEHYDE OXIDASE GLOX-LIKE"/>
    <property type="match status" value="1"/>
</dbReference>
<dbReference type="Gene3D" id="2.130.10.80">
    <property type="entry name" value="Galactose oxidase/kelch, beta-propeller"/>
    <property type="match status" value="1"/>
</dbReference>
<dbReference type="InterPro" id="IPR011043">
    <property type="entry name" value="Gal_Oxase/kelch_b-propeller"/>
</dbReference>
<keyword evidence="3" id="KW-1185">Reference proteome</keyword>
<proteinExistence type="predicted"/>
<name>A0ABR1JCI6_9AGAR</name>
<evidence type="ECO:0000313" key="2">
    <source>
        <dbReference type="EMBL" id="KAK7454573.1"/>
    </source>
</evidence>
<dbReference type="Pfam" id="PF07250">
    <property type="entry name" value="Glyoxal_oxid_N"/>
    <property type="match status" value="1"/>
</dbReference>
<evidence type="ECO:0000313" key="3">
    <source>
        <dbReference type="Proteomes" id="UP001498398"/>
    </source>
</evidence>
<dbReference type="EMBL" id="JBANRG010000024">
    <property type="protein sequence ID" value="KAK7454573.1"/>
    <property type="molecule type" value="Genomic_DNA"/>
</dbReference>
<evidence type="ECO:0000259" key="1">
    <source>
        <dbReference type="Pfam" id="PF07250"/>
    </source>
</evidence>
<feature type="domain" description="Glyoxal oxidase N-terminal" evidence="1">
    <location>
        <begin position="9"/>
        <end position="102"/>
    </location>
</feature>
<protein>
    <recommendedName>
        <fullName evidence="1">Glyoxal oxidase N-terminal domain-containing protein</fullName>
    </recommendedName>
</protein>